<evidence type="ECO:0000259" key="10">
    <source>
        <dbReference type="Pfam" id="PF25994"/>
    </source>
</evidence>
<dbReference type="PANTHER" id="PTHR30386">
    <property type="entry name" value="MEMBRANE FUSION SUBUNIT OF EMRAB-TOLC MULTIDRUG EFFLUX PUMP"/>
    <property type="match status" value="1"/>
</dbReference>
<dbReference type="EMBL" id="WNDQ01000028">
    <property type="protein sequence ID" value="KAF1020939.1"/>
    <property type="molecule type" value="Genomic_DNA"/>
</dbReference>
<dbReference type="InterPro" id="IPR006144">
    <property type="entry name" value="Secretion_HlyD_CS"/>
</dbReference>
<dbReference type="GO" id="GO:0009306">
    <property type="term" value="P:protein secretion"/>
    <property type="evidence" value="ECO:0007669"/>
    <property type="project" value="InterPro"/>
</dbReference>
<evidence type="ECO:0000259" key="11">
    <source>
        <dbReference type="Pfam" id="PF26002"/>
    </source>
</evidence>
<dbReference type="Pfam" id="PF25994">
    <property type="entry name" value="HH_AprE"/>
    <property type="match status" value="1"/>
</dbReference>
<evidence type="ECO:0000256" key="2">
    <source>
        <dbReference type="ARBA" id="ARBA00009477"/>
    </source>
</evidence>
<evidence type="ECO:0000256" key="4">
    <source>
        <dbReference type="ARBA" id="ARBA00022475"/>
    </source>
</evidence>
<feature type="domain" description="AprE-like long alpha-helical hairpin" evidence="10">
    <location>
        <begin position="111"/>
        <end position="298"/>
    </location>
</feature>
<dbReference type="AlphaFoldDB" id="A0A7V8FNK8"/>
<feature type="domain" description="AprE-like beta-barrel" evidence="11">
    <location>
        <begin position="345"/>
        <end position="433"/>
    </location>
</feature>
<dbReference type="PRINTS" id="PR01490">
    <property type="entry name" value="RTXTOXIND"/>
</dbReference>
<sequence>MSSLLPPHAAFAPAAPTRPDSADTPARAKWSAQAYARLGWAVVAVGFGGFVAWAALAPLDGGVTADGLVTVAGYRKTVQHPSGGVIERILVAEGDAVRQGQVLAVVNASVAQAEAASASANLFMAQALQARLEAERDGLAAPAYPQPLREAAARVPTAAAALALQDQLLASRRQALQAELAGLREGIAGARAQLAGLQARGDSLRLQRAALAERHAGLSQLAQEDYVPRNRALEVQGALAQADGDLAVTLADQERTRRQIGELQTRLAQREQTWQQEVRTALADARRDAGQQAQRLAAGSFDVTHAEIRSPVSGRVVGLRLHTPGGVIRAGEPLMDILPDAQPLQIETRIGVDLIDRVQAGLPVELLFTAFNRSSTPRVDGVVTQVSPDRLIDEATQQPYYAARIDVPAASLQRLDGLRIQPGMPVQAFVRTGERSLLSYLFKPLLDRSRTAFGGE</sequence>
<evidence type="ECO:0000256" key="5">
    <source>
        <dbReference type="ARBA" id="ARBA00022519"/>
    </source>
</evidence>
<dbReference type="InterPro" id="IPR050739">
    <property type="entry name" value="MFP"/>
</dbReference>
<evidence type="ECO:0000313" key="12">
    <source>
        <dbReference type="EMBL" id="KAF1020939.1"/>
    </source>
</evidence>
<dbReference type="Gene3D" id="2.40.30.170">
    <property type="match status" value="1"/>
</dbReference>
<dbReference type="InterPro" id="IPR058781">
    <property type="entry name" value="HH_AprE-like"/>
</dbReference>
<keyword evidence="6 9" id="KW-0812">Transmembrane</keyword>
<evidence type="ECO:0000256" key="8">
    <source>
        <dbReference type="ARBA" id="ARBA00023136"/>
    </source>
</evidence>
<comment type="similarity">
    <text evidence="2 9">Belongs to the membrane fusion protein (MFP) (TC 8.A.1) family.</text>
</comment>
<evidence type="ECO:0000256" key="7">
    <source>
        <dbReference type="ARBA" id="ARBA00022989"/>
    </source>
</evidence>
<dbReference type="InterPro" id="IPR010129">
    <property type="entry name" value="T1SS_HlyD"/>
</dbReference>
<evidence type="ECO:0000256" key="1">
    <source>
        <dbReference type="ARBA" id="ARBA00004377"/>
    </source>
</evidence>
<proteinExistence type="inferred from homology"/>
<accession>A0A7V8FNK8</accession>
<dbReference type="Gene3D" id="2.40.50.100">
    <property type="match status" value="1"/>
</dbReference>
<dbReference type="SUPFAM" id="SSF111369">
    <property type="entry name" value="HlyD-like secretion proteins"/>
    <property type="match status" value="1"/>
</dbReference>
<dbReference type="PANTHER" id="PTHR30386:SF17">
    <property type="entry name" value="ALKALINE PROTEASE SECRETION PROTEIN APRE"/>
    <property type="match status" value="1"/>
</dbReference>
<evidence type="ECO:0000313" key="13">
    <source>
        <dbReference type="Proteomes" id="UP000461670"/>
    </source>
</evidence>
<reference evidence="13" key="1">
    <citation type="journal article" date="2020" name="MBio">
        <title>Horizontal gene transfer to a defensive symbiont with a reduced genome amongst a multipartite beetle microbiome.</title>
        <authorList>
            <person name="Waterworth S.C."/>
            <person name="Florez L.V."/>
            <person name="Rees E.R."/>
            <person name="Hertweck C."/>
            <person name="Kaltenpoth M."/>
            <person name="Kwan J.C."/>
        </authorList>
    </citation>
    <scope>NUCLEOTIDE SEQUENCE [LARGE SCALE GENOMIC DNA]</scope>
</reference>
<dbReference type="Proteomes" id="UP000461670">
    <property type="component" value="Unassembled WGS sequence"/>
</dbReference>
<keyword evidence="3 9" id="KW-0813">Transport</keyword>
<name>A0A7V8FNK8_9BURK</name>
<keyword evidence="4 9" id="KW-1003">Cell membrane</keyword>
<organism evidence="12 13">
    <name type="scientific">Paracidovorax wautersii</name>
    <dbReference type="NCBI Taxonomy" id="1177982"/>
    <lineage>
        <taxon>Bacteria</taxon>
        <taxon>Pseudomonadati</taxon>
        <taxon>Pseudomonadota</taxon>
        <taxon>Betaproteobacteria</taxon>
        <taxon>Burkholderiales</taxon>
        <taxon>Comamonadaceae</taxon>
        <taxon>Paracidovorax</taxon>
    </lineage>
</organism>
<comment type="subcellular location">
    <subcellularLocation>
        <location evidence="1 9">Cell inner membrane</location>
        <topology evidence="1 9">Single-pass membrane protein</topology>
    </subcellularLocation>
</comment>
<dbReference type="InterPro" id="IPR058982">
    <property type="entry name" value="Beta-barrel_AprE"/>
</dbReference>
<dbReference type="PROSITE" id="PS00543">
    <property type="entry name" value="HLYD_FAMILY"/>
    <property type="match status" value="1"/>
</dbReference>
<feature type="transmembrane region" description="Helical" evidence="9">
    <location>
        <begin position="34"/>
        <end position="56"/>
    </location>
</feature>
<protein>
    <recommendedName>
        <fullName evidence="9">Membrane fusion protein (MFP) family protein</fullName>
    </recommendedName>
</protein>
<dbReference type="GO" id="GO:0005886">
    <property type="term" value="C:plasma membrane"/>
    <property type="evidence" value="ECO:0007669"/>
    <property type="project" value="UniProtKB-SubCell"/>
</dbReference>
<evidence type="ECO:0000256" key="3">
    <source>
        <dbReference type="ARBA" id="ARBA00022448"/>
    </source>
</evidence>
<keyword evidence="7 9" id="KW-1133">Transmembrane helix</keyword>
<evidence type="ECO:0000256" key="9">
    <source>
        <dbReference type="RuleBase" id="RU365093"/>
    </source>
</evidence>
<dbReference type="NCBIfam" id="TIGR01843">
    <property type="entry name" value="type_I_hlyD"/>
    <property type="match status" value="1"/>
</dbReference>
<evidence type="ECO:0000256" key="6">
    <source>
        <dbReference type="ARBA" id="ARBA00022692"/>
    </source>
</evidence>
<keyword evidence="5 9" id="KW-0997">Cell inner membrane</keyword>
<gene>
    <name evidence="12" type="primary">prsE</name>
    <name evidence="12" type="ORF">GAK30_02218</name>
</gene>
<dbReference type="Pfam" id="PF26002">
    <property type="entry name" value="Beta-barrel_AprE"/>
    <property type="match status" value="1"/>
</dbReference>
<keyword evidence="8 9" id="KW-0472">Membrane</keyword>
<comment type="caution">
    <text evidence="12">The sequence shown here is derived from an EMBL/GenBank/DDBJ whole genome shotgun (WGS) entry which is preliminary data.</text>
</comment>